<gene>
    <name evidence="1" type="ORF">KIPB_002913</name>
</gene>
<dbReference type="SUPFAM" id="SSF50965">
    <property type="entry name" value="Galactose oxidase, central domain"/>
    <property type="match status" value="1"/>
</dbReference>
<organism evidence="1 2">
    <name type="scientific">Kipferlia bialata</name>
    <dbReference type="NCBI Taxonomy" id="797122"/>
    <lineage>
        <taxon>Eukaryota</taxon>
        <taxon>Metamonada</taxon>
        <taxon>Carpediemonas-like organisms</taxon>
        <taxon>Kipferlia</taxon>
    </lineage>
</organism>
<name>A0A391NV18_9EUKA</name>
<reference evidence="1 2" key="1">
    <citation type="journal article" date="2018" name="PLoS ONE">
        <title>The draft genome of Kipferlia bialata reveals reductive genome evolution in fornicate parasites.</title>
        <authorList>
            <person name="Tanifuji G."/>
            <person name="Takabayashi S."/>
            <person name="Kume K."/>
            <person name="Takagi M."/>
            <person name="Nakayama T."/>
            <person name="Kamikawa R."/>
            <person name="Inagaki Y."/>
            <person name="Hashimoto T."/>
        </authorList>
    </citation>
    <scope>NUCLEOTIDE SEQUENCE [LARGE SCALE GENOMIC DNA]</scope>
    <source>
        <strain evidence="1">NY0173</strain>
    </source>
</reference>
<evidence type="ECO:0000313" key="1">
    <source>
        <dbReference type="EMBL" id="GCA62343.1"/>
    </source>
</evidence>
<accession>A0A391NV18</accession>
<dbReference type="Proteomes" id="UP000265618">
    <property type="component" value="Unassembled WGS sequence"/>
</dbReference>
<evidence type="ECO:0000313" key="2">
    <source>
        <dbReference type="Proteomes" id="UP000265618"/>
    </source>
</evidence>
<sequence>MIIRQVPLRQDIDLPQLFDEWDEWALAAARVSDDCIAVLAKQRFHNIPERTIYLYHGFGADGLLNREHILPPYDVIDGGDFANALTVTDSHLAVTSPVSGCVHIMSLDDRQWREVPVPAVLKREWHRPSPLVSLFSIDNVVYAVSFYYRHMWSIDPLTGETNMCPRPPKVRMDSGAVFASECVCRGQSHFIYGDTHVTYSPVAGWRTEQLVSPMPQRYRCRPWSLPMGEYQDYPVLFSPATRALDMVDEVSGDTKLTRLREVPWDLRYIAPAACVLDCRTLVCITDPTHVELCEFSGPVFSLLFAQETVQVTSVTPLGDGDSESVE</sequence>
<protein>
    <submittedName>
        <fullName evidence="1">Uncharacterized protein</fullName>
    </submittedName>
</protein>
<dbReference type="AlphaFoldDB" id="A0A391NV18"/>
<dbReference type="EMBL" id="BDIP01000522">
    <property type="protein sequence ID" value="GCA62343.1"/>
    <property type="molecule type" value="Genomic_DNA"/>
</dbReference>
<proteinExistence type="predicted"/>
<keyword evidence="2" id="KW-1185">Reference proteome</keyword>
<dbReference type="InterPro" id="IPR011043">
    <property type="entry name" value="Gal_Oxase/kelch_b-propeller"/>
</dbReference>
<comment type="caution">
    <text evidence="1">The sequence shown here is derived from an EMBL/GenBank/DDBJ whole genome shotgun (WGS) entry which is preliminary data.</text>
</comment>